<keyword evidence="1" id="KW-0732">Signal</keyword>
<evidence type="ECO:0000313" key="3">
    <source>
        <dbReference type="EMBL" id="CCX06885.1"/>
    </source>
</evidence>
<feature type="signal peptide" evidence="1">
    <location>
        <begin position="1"/>
        <end position="21"/>
    </location>
</feature>
<feature type="chain" id="PRO_5004651175" description="CPAF-like PDZ domain-containing protein" evidence="1">
    <location>
        <begin position="22"/>
        <end position="224"/>
    </location>
</feature>
<dbReference type="Proteomes" id="UP000018144">
    <property type="component" value="Unassembled WGS sequence"/>
</dbReference>
<name>U4KYX6_PYROM</name>
<reference evidence="3 4" key="1">
    <citation type="journal article" date="2013" name="PLoS Genet.">
        <title>The genome and development-dependent transcriptomes of Pyronema confluens: a window into fungal evolution.</title>
        <authorList>
            <person name="Traeger S."/>
            <person name="Altegoer F."/>
            <person name="Freitag M."/>
            <person name="Gabaldon T."/>
            <person name="Kempken F."/>
            <person name="Kumar A."/>
            <person name="Marcet-Houben M."/>
            <person name="Poggeler S."/>
            <person name="Stajich J.E."/>
            <person name="Nowrousian M."/>
        </authorList>
    </citation>
    <scope>NUCLEOTIDE SEQUENCE [LARGE SCALE GENOMIC DNA]</scope>
    <source>
        <strain evidence="4">CBS 100304</strain>
        <tissue evidence="3">Vegetative mycelium</tissue>
    </source>
</reference>
<gene>
    <name evidence="3" type="ORF">PCON_06472</name>
</gene>
<protein>
    <recommendedName>
        <fullName evidence="2">CPAF-like PDZ domain-containing protein</fullName>
    </recommendedName>
</protein>
<sequence>MKSLYQHSIRLLSTLLSLVSADACGIAADALFKDAEITYDCLKSIPFHQEESKQLAVSVRHYLSCYSAGTYFQHKPCPELDLPDIDINGTLSKIEDRIKKNQYKSDYDVGKDFVELFGSVKDGHVMFQLVCTSGASVYQHDYPLISVAASPDSIPEIYIAQFNASVPRPDEKVLKINGEDAVRYLDHMAKNGILGTYIDPYARFNQLLVQISGGKWGVGGFATR</sequence>
<keyword evidence="4" id="KW-1185">Reference proteome</keyword>
<feature type="domain" description="CPAF-like PDZ" evidence="2">
    <location>
        <begin position="139"/>
        <end position="213"/>
    </location>
</feature>
<dbReference type="Pfam" id="PF23658">
    <property type="entry name" value="PDZ_CPAF_rel"/>
    <property type="match status" value="1"/>
</dbReference>
<dbReference type="PANTHER" id="PTHR37049:SF4">
    <property type="entry name" value="RHODANESE DOMAIN-CONTAINING PROTEIN"/>
    <property type="match status" value="1"/>
</dbReference>
<dbReference type="InterPro" id="IPR052766">
    <property type="entry name" value="S41A_metabolite_peptidase"/>
</dbReference>
<dbReference type="STRING" id="1076935.U4KYX6"/>
<evidence type="ECO:0000259" key="2">
    <source>
        <dbReference type="Pfam" id="PF23658"/>
    </source>
</evidence>
<accession>U4KYX6</accession>
<dbReference type="InterPro" id="IPR056186">
    <property type="entry name" value="PDZ_CPAF-rel"/>
</dbReference>
<dbReference type="EMBL" id="HF935320">
    <property type="protein sequence ID" value="CCX06885.1"/>
    <property type="molecule type" value="Genomic_DNA"/>
</dbReference>
<dbReference type="PANTHER" id="PTHR37049">
    <property type="entry name" value="PEPTIDASE S41 FAMILY PROTEIN"/>
    <property type="match status" value="1"/>
</dbReference>
<dbReference type="OrthoDB" id="27214at2759"/>
<evidence type="ECO:0000256" key="1">
    <source>
        <dbReference type="SAM" id="SignalP"/>
    </source>
</evidence>
<dbReference type="AlphaFoldDB" id="U4KYX6"/>
<proteinExistence type="predicted"/>
<evidence type="ECO:0000313" key="4">
    <source>
        <dbReference type="Proteomes" id="UP000018144"/>
    </source>
</evidence>
<organism evidence="3 4">
    <name type="scientific">Pyronema omphalodes (strain CBS 100304)</name>
    <name type="common">Pyronema confluens</name>
    <dbReference type="NCBI Taxonomy" id="1076935"/>
    <lineage>
        <taxon>Eukaryota</taxon>
        <taxon>Fungi</taxon>
        <taxon>Dikarya</taxon>
        <taxon>Ascomycota</taxon>
        <taxon>Pezizomycotina</taxon>
        <taxon>Pezizomycetes</taxon>
        <taxon>Pezizales</taxon>
        <taxon>Pyronemataceae</taxon>
        <taxon>Pyronema</taxon>
    </lineage>
</organism>